<evidence type="ECO:0000313" key="2">
    <source>
        <dbReference type="Proteomes" id="UP000694420"/>
    </source>
</evidence>
<reference evidence="1" key="1">
    <citation type="submission" date="2025-08" db="UniProtKB">
        <authorList>
            <consortium name="Ensembl"/>
        </authorList>
    </citation>
    <scope>IDENTIFICATION</scope>
</reference>
<protein>
    <submittedName>
        <fullName evidence="1">Uncharacterized protein</fullName>
    </submittedName>
</protein>
<name>A0A8C6Z9D5_NOTPE</name>
<dbReference type="Proteomes" id="UP000694420">
    <property type="component" value="Unplaced"/>
</dbReference>
<evidence type="ECO:0000313" key="1">
    <source>
        <dbReference type="Ensembl" id="ENSNPEP00000011425.1"/>
    </source>
</evidence>
<proteinExistence type="predicted"/>
<organism evidence="1 2">
    <name type="scientific">Nothoprocta perdicaria</name>
    <name type="common">Chilean tinamou</name>
    <name type="synonym">Crypturus perdicarius</name>
    <dbReference type="NCBI Taxonomy" id="30464"/>
    <lineage>
        <taxon>Eukaryota</taxon>
        <taxon>Metazoa</taxon>
        <taxon>Chordata</taxon>
        <taxon>Craniata</taxon>
        <taxon>Vertebrata</taxon>
        <taxon>Euteleostomi</taxon>
        <taxon>Archelosauria</taxon>
        <taxon>Archosauria</taxon>
        <taxon>Dinosauria</taxon>
        <taxon>Saurischia</taxon>
        <taxon>Theropoda</taxon>
        <taxon>Coelurosauria</taxon>
        <taxon>Aves</taxon>
        <taxon>Palaeognathae</taxon>
        <taxon>Tinamiformes</taxon>
        <taxon>Tinamidae</taxon>
        <taxon>Nothoprocta</taxon>
    </lineage>
</organism>
<keyword evidence="2" id="KW-1185">Reference proteome</keyword>
<dbReference type="AlphaFoldDB" id="A0A8C6Z9D5"/>
<sequence>VFSGASHSEPSEKTSILWSDFESLSVTKEFGLDFIRSTWRQHWLWMGHCTVVCGYRHLWKDAKWQKYLSRLVMCMKLQACVLAGVSPSEVLSE</sequence>
<dbReference type="Ensembl" id="ENSNPET00000011713.1">
    <property type="protein sequence ID" value="ENSNPEP00000011425.1"/>
    <property type="gene ID" value="ENSNPEG00000008575.1"/>
</dbReference>
<reference evidence="1" key="2">
    <citation type="submission" date="2025-09" db="UniProtKB">
        <authorList>
            <consortium name="Ensembl"/>
        </authorList>
    </citation>
    <scope>IDENTIFICATION</scope>
</reference>
<accession>A0A8C6Z9D5</accession>